<dbReference type="PANTHER" id="PTHR33164:SF43">
    <property type="entry name" value="HTH-TYPE TRANSCRIPTIONAL REPRESSOR YETL"/>
    <property type="match status" value="1"/>
</dbReference>
<evidence type="ECO:0000313" key="5">
    <source>
        <dbReference type="EMBL" id="SDS23587.1"/>
    </source>
</evidence>
<dbReference type="Gene3D" id="1.10.10.10">
    <property type="entry name" value="Winged helix-like DNA-binding domain superfamily/Winged helix DNA-binding domain"/>
    <property type="match status" value="1"/>
</dbReference>
<dbReference type="PROSITE" id="PS50995">
    <property type="entry name" value="HTH_MARR_2"/>
    <property type="match status" value="1"/>
</dbReference>
<dbReference type="STRING" id="545619.SAMN04489860_1103"/>
<dbReference type="InterPro" id="IPR000835">
    <property type="entry name" value="HTH_MarR-typ"/>
</dbReference>
<dbReference type="InterPro" id="IPR011991">
    <property type="entry name" value="ArsR-like_HTH"/>
</dbReference>
<dbReference type="GO" id="GO:0003677">
    <property type="term" value="F:DNA binding"/>
    <property type="evidence" value="ECO:0007669"/>
    <property type="project" value="UniProtKB-KW"/>
</dbReference>
<reference evidence="5 6" key="1">
    <citation type="submission" date="2016-10" db="EMBL/GenBank/DDBJ databases">
        <authorList>
            <person name="de Groot N.N."/>
        </authorList>
    </citation>
    <scope>NUCLEOTIDE SEQUENCE [LARGE SCALE GENOMIC DNA]</scope>
    <source>
        <strain evidence="5 6">DSM 22126</strain>
    </source>
</reference>
<proteinExistence type="predicted"/>
<gene>
    <name evidence="5" type="ORF">SAMN04489860_1103</name>
</gene>
<dbReference type="Pfam" id="PF12802">
    <property type="entry name" value="MarR_2"/>
    <property type="match status" value="1"/>
</dbReference>
<keyword evidence="2 5" id="KW-0238">DNA-binding</keyword>
<dbReference type="Proteomes" id="UP000185663">
    <property type="component" value="Chromosome I"/>
</dbReference>
<dbReference type="InterPro" id="IPR036390">
    <property type="entry name" value="WH_DNA-bd_sf"/>
</dbReference>
<dbReference type="eggNOG" id="COG1846">
    <property type="taxonomic scope" value="Bacteria"/>
</dbReference>
<dbReference type="InterPro" id="IPR023187">
    <property type="entry name" value="Tscrpt_reg_MarR-type_CS"/>
</dbReference>
<dbReference type="SMART" id="SM00347">
    <property type="entry name" value="HTH_MARR"/>
    <property type="match status" value="1"/>
</dbReference>
<dbReference type="SUPFAM" id="SSF46785">
    <property type="entry name" value="Winged helix' DNA-binding domain"/>
    <property type="match status" value="1"/>
</dbReference>
<dbReference type="CDD" id="cd00090">
    <property type="entry name" value="HTH_ARSR"/>
    <property type="match status" value="1"/>
</dbReference>
<keyword evidence="1" id="KW-0805">Transcription regulation</keyword>
<feature type="domain" description="HTH marR-type" evidence="4">
    <location>
        <begin position="1"/>
        <end position="137"/>
    </location>
</feature>
<dbReference type="PROSITE" id="PS01117">
    <property type="entry name" value="HTH_MARR_1"/>
    <property type="match status" value="1"/>
</dbReference>
<dbReference type="GO" id="GO:0006950">
    <property type="term" value="P:response to stress"/>
    <property type="evidence" value="ECO:0007669"/>
    <property type="project" value="TreeGrafter"/>
</dbReference>
<keyword evidence="3" id="KW-0804">Transcription</keyword>
<dbReference type="AlphaFoldDB" id="A0A1H1QJS6"/>
<evidence type="ECO:0000313" key="6">
    <source>
        <dbReference type="Proteomes" id="UP000185663"/>
    </source>
</evidence>
<accession>A0A1H1QJS6</accession>
<dbReference type="InterPro" id="IPR039422">
    <property type="entry name" value="MarR/SlyA-like"/>
</dbReference>
<evidence type="ECO:0000256" key="1">
    <source>
        <dbReference type="ARBA" id="ARBA00023015"/>
    </source>
</evidence>
<dbReference type="PRINTS" id="PR00598">
    <property type="entry name" value="HTHMARR"/>
</dbReference>
<name>A0A1H1QJS6_9CELL</name>
<keyword evidence="6" id="KW-1185">Reference proteome</keyword>
<dbReference type="EMBL" id="LT629776">
    <property type="protein sequence ID" value="SDS23587.1"/>
    <property type="molecule type" value="Genomic_DNA"/>
</dbReference>
<organism evidence="5 6">
    <name type="scientific">Paraoerskovia marina</name>
    <dbReference type="NCBI Taxonomy" id="545619"/>
    <lineage>
        <taxon>Bacteria</taxon>
        <taxon>Bacillati</taxon>
        <taxon>Actinomycetota</taxon>
        <taxon>Actinomycetes</taxon>
        <taxon>Micrococcales</taxon>
        <taxon>Cellulomonadaceae</taxon>
        <taxon>Paraoerskovia</taxon>
    </lineage>
</organism>
<evidence type="ECO:0000259" key="4">
    <source>
        <dbReference type="PROSITE" id="PS50995"/>
    </source>
</evidence>
<sequence>MREYLDVQEAVRDTLVTQRLTSLVSTRLTVQQLRAIAVLMLDEGLSAHQLAKALGVSPATVSGILDRLEAGGLVRRRTDEKDGRVRRIAVTDQGVTAVRRIVADDTAPGPETLHQLSTEDLERSIPFAISMLRAAQANATVASAEDLPRSE</sequence>
<evidence type="ECO:0000256" key="3">
    <source>
        <dbReference type="ARBA" id="ARBA00023163"/>
    </source>
</evidence>
<dbReference type="GO" id="GO:0003700">
    <property type="term" value="F:DNA-binding transcription factor activity"/>
    <property type="evidence" value="ECO:0007669"/>
    <property type="project" value="InterPro"/>
</dbReference>
<dbReference type="InterPro" id="IPR036388">
    <property type="entry name" value="WH-like_DNA-bd_sf"/>
</dbReference>
<dbReference type="PANTHER" id="PTHR33164">
    <property type="entry name" value="TRANSCRIPTIONAL REGULATOR, MARR FAMILY"/>
    <property type="match status" value="1"/>
</dbReference>
<evidence type="ECO:0000256" key="2">
    <source>
        <dbReference type="ARBA" id="ARBA00023125"/>
    </source>
</evidence>
<protein>
    <submittedName>
        <fullName evidence="5">DNA-binding transcriptional regulator, MarR family</fullName>
    </submittedName>
</protein>